<dbReference type="GeneID" id="18990483"/>
<evidence type="ECO:0000313" key="1">
    <source>
        <dbReference type="EMBL" id="ADA83828.1"/>
    </source>
</evidence>
<proteinExistence type="predicted"/>
<protein>
    <submittedName>
        <fullName evidence="1">Uncharacterized protein</fullName>
    </submittedName>
</protein>
<gene>
    <name evidence="1" type="primary">93</name>
    <name evidence="1" type="ORF">SKIPOLE_93</name>
</gene>
<dbReference type="RefSeq" id="YP_009019168.1">
    <property type="nucleotide sequence ID" value="NC_023748.1"/>
</dbReference>
<dbReference type="Proteomes" id="UP000001896">
    <property type="component" value="Segment"/>
</dbReference>
<dbReference type="EMBL" id="GU247132">
    <property type="protein sequence ID" value="ADA83828.1"/>
    <property type="molecule type" value="Genomic_DNA"/>
</dbReference>
<dbReference type="KEGG" id="vg:18990483"/>
<keyword evidence="2" id="KW-1185">Reference proteome</keyword>
<organism evidence="1 2">
    <name type="scientific">Mycobacterium phage SkiPole</name>
    <dbReference type="NCBI Taxonomy" id="701456"/>
    <lineage>
        <taxon>Viruses</taxon>
        <taxon>Duplodnaviria</taxon>
        <taxon>Heunggongvirae</taxon>
        <taxon>Uroviricota</taxon>
        <taxon>Caudoviricetes</taxon>
        <taxon>Fromanvirus</taxon>
        <taxon>Fromanvirus skipole</taxon>
    </lineage>
</organism>
<sequence length="68" mass="7353">MTCNRGVGMEILIISGTKCSHPGCETVYSGPSDEFMWSGWTLMPVEQFVFCKNHAGTPDVLSALRASA</sequence>
<accession>D2XRT7</accession>
<reference evidence="1 2" key="1">
    <citation type="submission" date="2009-11" db="EMBL/GenBank/DDBJ databases">
        <authorList>
            <person name="Leuba K.D."/>
            <person name="Ko C."/>
            <person name="Russell D.A."/>
            <person name="Fritz M.J."/>
            <person name="Jacobs-Sera D."/>
            <person name="Hendrix R.W."/>
            <person name="Hatfull G.F."/>
        </authorList>
    </citation>
    <scope>NUCLEOTIDE SEQUENCE [LARGE SCALE GENOMIC DNA]</scope>
</reference>
<evidence type="ECO:0000313" key="2">
    <source>
        <dbReference type="Proteomes" id="UP000001896"/>
    </source>
</evidence>
<name>D2XRT7_9CAUD</name>